<dbReference type="Gene3D" id="2.60.120.10">
    <property type="entry name" value="Jelly Rolls"/>
    <property type="match status" value="2"/>
</dbReference>
<dbReference type="Proteomes" id="UP000195602">
    <property type="component" value="Unassembled WGS sequence"/>
</dbReference>
<protein>
    <recommendedName>
        <fullName evidence="2">JmjC domain-containing protein</fullName>
    </recommendedName>
</protein>
<feature type="compositionally biased region" description="Basic and acidic residues" evidence="1">
    <location>
        <begin position="155"/>
        <end position="179"/>
    </location>
</feature>
<feature type="compositionally biased region" description="Acidic residues" evidence="1">
    <location>
        <begin position="139"/>
        <end position="154"/>
    </location>
</feature>
<feature type="region of interest" description="Disordered" evidence="1">
    <location>
        <begin position="132"/>
        <end position="188"/>
    </location>
</feature>
<organism evidence="3 4">
    <name type="scientific">Clavispora lusitaniae</name>
    <name type="common">Candida lusitaniae</name>
    <dbReference type="NCBI Taxonomy" id="36911"/>
    <lineage>
        <taxon>Eukaryota</taxon>
        <taxon>Fungi</taxon>
        <taxon>Dikarya</taxon>
        <taxon>Ascomycota</taxon>
        <taxon>Saccharomycotina</taxon>
        <taxon>Pichiomycetes</taxon>
        <taxon>Metschnikowiaceae</taxon>
        <taxon>Clavispora</taxon>
    </lineage>
</organism>
<proteinExistence type="predicted"/>
<dbReference type="Pfam" id="PF13621">
    <property type="entry name" value="Cupin_8"/>
    <property type="match status" value="1"/>
</dbReference>
<accession>A0AA91T174</accession>
<gene>
    <name evidence="3" type="ORF">A9F13_10g01408</name>
</gene>
<dbReference type="OMA" id="QRNENAP"/>
<dbReference type="InterPro" id="IPR014710">
    <property type="entry name" value="RmlC-like_jellyroll"/>
</dbReference>
<evidence type="ECO:0000313" key="3">
    <source>
        <dbReference type="EMBL" id="OVF07998.1"/>
    </source>
</evidence>
<evidence type="ECO:0000259" key="2">
    <source>
        <dbReference type="PROSITE" id="PS51184"/>
    </source>
</evidence>
<evidence type="ECO:0000256" key="1">
    <source>
        <dbReference type="SAM" id="MobiDB-lite"/>
    </source>
</evidence>
<dbReference type="SUPFAM" id="SSF51197">
    <property type="entry name" value="Clavaminate synthase-like"/>
    <property type="match status" value="1"/>
</dbReference>
<dbReference type="InterPro" id="IPR041667">
    <property type="entry name" value="Cupin_8"/>
</dbReference>
<dbReference type="EMBL" id="LYUB02000010">
    <property type="protein sequence ID" value="OVF07998.1"/>
    <property type="molecule type" value="Genomic_DNA"/>
</dbReference>
<dbReference type="PANTHER" id="PTHR12461:SF100">
    <property type="entry name" value="JMJC DOMAIN-CONTAINING PROTEIN 4"/>
    <property type="match status" value="1"/>
</dbReference>
<dbReference type="KEGG" id="clus:A9F13_10g01408"/>
<dbReference type="PANTHER" id="PTHR12461">
    <property type="entry name" value="HYPOXIA-INDUCIBLE FACTOR 1 ALPHA INHIBITOR-RELATED"/>
    <property type="match status" value="1"/>
</dbReference>
<dbReference type="AlphaFoldDB" id="A0AA91T174"/>
<name>A0AA91T174_CLALS</name>
<feature type="domain" description="JmjC" evidence="2">
    <location>
        <begin position="237"/>
        <end position="502"/>
    </location>
</feature>
<reference evidence="3 4" key="1">
    <citation type="submission" date="2017-04" db="EMBL/GenBank/DDBJ databases">
        <title>Draft genome of the yeast Clavispora lusitaniae type strain CBS 6936.</title>
        <authorList>
            <person name="Durrens P."/>
            <person name="Klopp C."/>
            <person name="Biteau N."/>
            <person name="Fitton-Ouhabi V."/>
            <person name="Dementhon K."/>
            <person name="Accoceberry I."/>
            <person name="Sherman D.J."/>
            <person name="Noel T."/>
        </authorList>
    </citation>
    <scope>NUCLEOTIDE SEQUENCE [LARGE SCALE GENOMIC DNA]</scope>
    <source>
        <strain evidence="3 4">CBS 6936</strain>
    </source>
</reference>
<comment type="caution">
    <text evidence="3">The sequence shown here is derived from an EMBL/GenBank/DDBJ whole genome shotgun (WGS) entry which is preliminary data.</text>
</comment>
<sequence>MKRAASPSARKVKSTRTPLNQYAGTEVGQDWEVDAIETLDHFYERYIETRTPVKLIGETNLPIDLDRFRLDNIVDRLAYPEEKKLQVERKVGFGFGSGKSRELMSFAEVVEKFRKGDDSYYLTTQYAEHDVVDASNTSDTEELQETYETEDKENEAEVAKDSEAEESKNEESTDGEHDGGNGQVDFANFSDTSSLASFDVNDLHDDFDDVDSENYVDEKLKLTTEEAEERVLSLFQPPLTELCNDTSFPITPKPFDTLIPQQINLWMGSSSQSSPKPDLLHPTKESLGKWVPNGNSSGLHHDHADNLYVLVEGRKRFTLYSPKDALNIFTVGDIDKVYANGLIDYKVNKNARLWRKMRDDGALVAEHAAWLLENEDFSTYSQQELEDLIENEEEYTGEIDDSLDPPSFSSVPPVLAHLDELTDDAEVESLTKYANEHYPGFLNLNKTQVWLEPGDMLYLPCGWFHEVTSFANEDSPAHIAMNWWFMPPNGSKASKPYKDDYWKHDYSKTLASIEYVRTK</sequence>
<dbReference type="PROSITE" id="PS51184">
    <property type="entry name" value="JMJC"/>
    <property type="match status" value="1"/>
</dbReference>
<dbReference type="InterPro" id="IPR003347">
    <property type="entry name" value="JmjC_dom"/>
</dbReference>
<evidence type="ECO:0000313" key="4">
    <source>
        <dbReference type="Proteomes" id="UP000195602"/>
    </source>
</evidence>